<evidence type="ECO:0000313" key="2">
    <source>
        <dbReference type="EMBL" id="RYC14575.1"/>
    </source>
</evidence>
<dbReference type="Proteomes" id="UP000291101">
    <property type="component" value="Unassembled WGS sequence"/>
</dbReference>
<dbReference type="GO" id="GO:0016491">
    <property type="term" value="F:oxidoreductase activity"/>
    <property type="evidence" value="ECO:0007669"/>
    <property type="project" value="InterPro"/>
</dbReference>
<sequence length="94" mass="9889">MGIVVRPVPRRTPGLVRVANDTAAQGVRFVGIDTRDSRASANTFVKKFKVPYPSVFDPVGEVLLPFGSLIPSAAIPSSLIIDGDGNVAARVGRS</sequence>
<evidence type="ECO:0000313" key="3">
    <source>
        <dbReference type="Proteomes" id="UP000291101"/>
    </source>
</evidence>
<comment type="caution">
    <text evidence="2">The sequence shown here is derived from an EMBL/GenBank/DDBJ whole genome shotgun (WGS) entry which is preliminary data.</text>
</comment>
<dbReference type="EMBL" id="SDWV01000001">
    <property type="protein sequence ID" value="RYC14575.1"/>
    <property type="molecule type" value="Genomic_DNA"/>
</dbReference>
<dbReference type="GO" id="GO:0016209">
    <property type="term" value="F:antioxidant activity"/>
    <property type="evidence" value="ECO:0007669"/>
    <property type="project" value="InterPro"/>
</dbReference>
<dbReference type="OrthoDB" id="9796554at2"/>
<dbReference type="AlphaFoldDB" id="A0A4Q2T6R0"/>
<gene>
    <name evidence="2" type="ORF">EUA94_00150</name>
</gene>
<dbReference type="InterPro" id="IPR036249">
    <property type="entry name" value="Thioredoxin-like_sf"/>
</dbReference>
<dbReference type="SUPFAM" id="SSF52833">
    <property type="entry name" value="Thioredoxin-like"/>
    <property type="match status" value="1"/>
</dbReference>
<organism evidence="2 3">
    <name type="scientific">Nocardioides zhouii</name>
    <dbReference type="NCBI Taxonomy" id="1168729"/>
    <lineage>
        <taxon>Bacteria</taxon>
        <taxon>Bacillati</taxon>
        <taxon>Actinomycetota</taxon>
        <taxon>Actinomycetes</taxon>
        <taxon>Propionibacteriales</taxon>
        <taxon>Nocardioidaceae</taxon>
        <taxon>Nocardioides</taxon>
    </lineage>
</organism>
<feature type="domain" description="Alkyl hydroperoxide reductase subunit C/ Thiol specific antioxidant" evidence="1">
    <location>
        <begin position="8"/>
        <end position="89"/>
    </location>
</feature>
<evidence type="ECO:0000259" key="1">
    <source>
        <dbReference type="Pfam" id="PF00578"/>
    </source>
</evidence>
<dbReference type="Gene3D" id="3.40.30.10">
    <property type="entry name" value="Glutaredoxin"/>
    <property type="match status" value="1"/>
</dbReference>
<protein>
    <submittedName>
        <fullName evidence="2">TlpA family protein disulfide reductase</fullName>
    </submittedName>
</protein>
<dbReference type="Pfam" id="PF00578">
    <property type="entry name" value="AhpC-TSA"/>
    <property type="match status" value="1"/>
</dbReference>
<accession>A0A4Q2T6R0</accession>
<dbReference type="InterPro" id="IPR000866">
    <property type="entry name" value="AhpC/TSA"/>
</dbReference>
<dbReference type="CDD" id="cd02966">
    <property type="entry name" value="TlpA_like_family"/>
    <property type="match status" value="1"/>
</dbReference>
<reference evidence="2 3" key="1">
    <citation type="submission" date="2019-01" db="EMBL/GenBank/DDBJ databases">
        <title>Novel species of Nocardioides.</title>
        <authorList>
            <person name="Liu Q."/>
            <person name="X Y.-H."/>
        </authorList>
    </citation>
    <scope>NUCLEOTIDE SEQUENCE [LARGE SCALE GENOMIC DNA]</scope>
    <source>
        <strain evidence="2 3">HLT2-9</strain>
    </source>
</reference>
<keyword evidence="3" id="KW-1185">Reference proteome</keyword>
<proteinExistence type="predicted"/>
<name>A0A4Q2T6R0_9ACTN</name>